<keyword evidence="4" id="KW-0178">Competence</keyword>
<comment type="subunit">
    <text evidence="7">Interacts directly with the sensor histidine kinase ComP and stimulates its activity.</text>
</comment>
<evidence type="ECO:0000256" key="8">
    <source>
        <dbReference type="ARBA" id="ARBA00029545"/>
    </source>
</evidence>
<organism evidence="10 11">
    <name type="scientific">Bacillus halotolerans</name>
    <dbReference type="NCBI Taxonomy" id="260554"/>
    <lineage>
        <taxon>Bacteria</taxon>
        <taxon>Bacillati</taxon>
        <taxon>Bacillota</taxon>
        <taxon>Bacilli</taxon>
        <taxon>Bacillales</taxon>
        <taxon>Bacillaceae</taxon>
        <taxon>Bacillus</taxon>
    </lineage>
</organism>
<keyword evidence="2" id="KW-0964">Secreted</keyword>
<protein>
    <recommendedName>
        <fullName evidence="8">ComX pheromone</fullName>
    </recommendedName>
    <alternativeName>
        <fullName evidence="9">Competence pheromone</fullName>
    </alternativeName>
</protein>
<accession>A0A9Q4HQR2</accession>
<dbReference type="RefSeq" id="WP_105991648.1">
    <property type="nucleotide sequence ID" value="NZ_CP065858.1"/>
</dbReference>
<sequence>MQEIVGYLVKNPEVLDEVIEGRASLLNIDKDQLKSIVDAFGGLQIYTNGNWVPS</sequence>
<reference evidence="10" key="1">
    <citation type="submission" date="2022-02" db="EMBL/GenBank/DDBJ databases">
        <title>Crop Bioprotection Bacillus Genome Sequencing.</title>
        <authorList>
            <person name="Dunlap C."/>
        </authorList>
    </citation>
    <scope>NUCLEOTIDE SEQUENCE</scope>
    <source>
        <strain evidence="10">EC49O2N-C10</strain>
    </source>
</reference>
<evidence type="ECO:0000256" key="6">
    <source>
        <dbReference type="ARBA" id="ARBA00023289"/>
    </source>
</evidence>
<dbReference type="AlphaFoldDB" id="A0A9Q4HQR2"/>
<keyword evidence="3" id="KW-0588">Pheromone</keyword>
<keyword evidence="5" id="KW-0449">Lipoprotein</keyword>
<evidence type="ECO:0000256" key="1">
    <source>
        <dbReference type="ARBA" id="ARBA00004613"/>
    </source>
</evidence>
<evidence type="ECO:0000256" key="7">
    <source>
        <dbReference type="ARBA" id="ARBA00029483"/>
    </source>
</evidence>
<evidence type="ECO:0000256" key="2">
    <source>
        <dbReference type="ARBA" id="ARBA00022525"/>
    </source>
</evidence>
<dbReference type="GO" id="GO:0030420">
    <property type="term" value="P:establishment of competence for transformation"/>
    <property type="evidence" value="ECO:0007669"/>
    <property type="project" value="UniProtKB-KW"/>
</dbReference>
<dbReference type="EMBL" id="JALAWA010000011">
    <property type="protein sequence ID" value="MCY9186308.1"/>
    <property type="molecule type" value="Genomic_DNA"/>
</dbReference>
<keyword evidence="6" id="KW-0636">Prenylation</keyword>
<comment type="subcellular location">
    <subcellularLocation>
        <location evidence="1">Secreted</location>
    </subcellularLocation>
</comment>
<evidence type="ECO:0000256" key="4">
    <source>
        <dbReference type="ARBA" id="ARBA00023287"/>
    </source>
</evidence>
<dbReference type="Pfam" id="PF05952">
    <property type="entry name" value="ComX"/>
    <property type="match status" value="1"/>
</dbReference>
<evidence type="ECO:0000256" key="9">
    <source>
        <dbReference type="ARBA" id="ARBA00030321"/>
    </source>
</evidence>
<evidence type="ECO:0000313" key="11">
    <source>
        <dbReference type="Proteomes" id="UP001073053"/>
    </source>
</evidence>
<proteinExistence type="predicted"/>
<dbReference type="InterPro" id="IPR009233">
    <property type="entry name" value="Competence_ComX_Bacillus"/>
</dbReference>
<comment type="caution">
    <text evidence="10">The sequence shown here is derived from an EMBL/GenBank/DDBJ whole genome shotgun (WGS) entry which is preliminary data.</text>
</comment>
<dbReference type="Proteomes" id="UP001073053">
    <property type="component" value="Unassembled WGS sequence"/>
</dbReference>
<evidence type="ECO:0000313" key="10">
    <source>
        <dbReference type="EMBL" id="MCY9186308.1"/>
    </source>
</evidence>
<gene>
    <name evidence="10" type="primary">comX</name>
    <name evidence="10" type="ORF">MOF03_16935</name>
</gene>
<dbReference type="GO" id="GO:0005186">
    <property type="term" value="F:pheromone activity"/>
    <property type="evidence" value="ECO:0007669"/>
    <property type="project" value="UniProtKB-KW"/>
</dbReference>
<dbReference type="GO" id="GO:0005576">
    <property type="term" value="C:extracellular region"/>
    <property type="evidence" value="ECO:0007669"/>
    <property type="project" value="UniProtKB-SubCell"/>
</dbReference>
<name>A0A9Q4HQR2_9BACI</name>
<evidence type="ECO:0000256" key="5">
    <source>
        <dbReference type="ARBA" id="ARBA00023288"/>
    </source>
</evidence>
<evidence type="ECO:0000256" key="3">
    <source>
        <dbReference type="ARBA" id="ARBA00023044"/>
    </source>
</evidence>